<dbReference type="InterPro" id="IPR016130">
    <property type="entry name" value="Tyr_Pase_AS"/>
</dbReference>
<evidence type="ECO:0000256" key="2">
    <source>
        <dbReference type="ARBA" id="ARBA00022912"/>
    </source>
</evidence>
<dbReference type="PANTHER" id="PTHR47550">
    <property type="entry name" value="DUAL SPECIFICITY PROTEIN PHOSPHATASE PPS1"/>
    <property type="match status" value="1"/>
</dbReference>
<gene>
    <name evidence="5" type="primary">PPS1</name>
    <name evidence="5" type="ORF">Q9L58_007077</name>
</gene>
<comment type="caution">
    <text evidence="5">The sequence shown here is derived from an EMBL/GenBank/DDBJ whole genome shotgun (WGS) entry which is preliminary data.</text>
</comment>
<dbReference type="Proteomes" id="UP001447188">
    <property type="component" value="Unassembled WGS sequence"/>
</dbReference>
<dbReference type="InterPro" id="IPR029021">
    <property type="entry name" value="Prot-tyrosine_phosphatase-like"/>
</dbReference>
<dbReference type="PROSITE" id="PS00383">
    <property type="entry name" value="TYR_PHOSPHATASE_1"/>
    <property type="match status" value="1"/>
</dbReference>
<dbReference type="SMART" id="SM00195">
    <property type="entry name" value="DSPc"/>
    <property type="match status" value="1"/>
</dbReference>
<keyword evidence="2" id="KW-0904">Protein phosphatase</keyword>
<accession>A0ABR3GDD7</accession>
<reference evidence="5 6" key="1">
    <citation type="submission" date="2024-02" db="EMBL/GenBank/DDBJ databases">
        <title>Discinaceae phylogenomics.</title>
        <authorList>
            <person name="Dirks A.C."/>
            <person name="James T.Y."/>
        </authorList>
    </citation>
    <scope>NUCLEOTIDE SEQUENCE [LARGE SCALE GENOMIC DNA]</scope>
    <source>
        <strain evidence="5 6">ACD0624</strain>
    </source>
</reference>
<evidence type="ECO:0000256" key="1">
    <source>
        <dbReference type="ARBA" id="ARBA00022801"/>
    </source>
</evidence>
<dbReference type="PROSITE" id="PS50056">
    <property type="entry name" value="TYR_PHOSPHATASE_2"/>
    <property type="match status" value="1"/>
</dbReference>
<evidence type="ECO:0000313" key="6">
    <source>
        <dbReference type="Proteomes" id="UP001447188"/>
    </source>
</evidence>
<proteinExistence type="predicted"/>
<dbReference type="PROSITE" id="PS50054">
    <property type="entry name" value="TYR_PHOSPHATASE_DUAL"/>
    <property type="match status" value="1"/>
</dbReference>
<dbReference type="PANTHER" id="PTHR47550:SF1">
    <property type="entry name" value="DUAL SPECIFICITY PROTEIN PHOSPHATASE PPS1"/>
    <property type="match status" value="1"/>
</dbReference>
<dbReference type="InterPro" id="IPR020422">
    <property type="entry name" value="TYR_PHOSPHATASE_DUAL_dom"/>
</dbReference>
<sequence length="525" mass="58989">MNFSSRQPLPDIENIFPWAHGLHPENTIQLAFFFARKKSMRRAPTCYRGIVVVKVGDQSHSRLKGAVAPEEILPPGSTTSGFLNLDPRDGFNVRNFHIQVGKFACLSDIIVYGDNDADQQEVLKVAKRISAAQLYYRAQYQGNSMREFPIYSTFLTQSPFSMFEKFFPEIVATDSNGNLTGQVVDFCHWERMEMCSMSRASEISKNVWLGSTADIGQDSDDDTPRYNLLIEASDQAMMPPTETLSDLNQVMGNTETTQVLLFPGSGTMTAPNYRAIEVDGIIAACRFIHSIANGRQTDEEAHDDDGDHPMTPPREPRKILIHCTDGYTETSLLALAYLMYAEGLPVHSAWVSLHTTKGRNFFAYERDLHFLRHVEHRILEAAAQSNGYCLNYAALAAPDWLHRLDGSLPSRVLSYMYLGNLQHANNPALLAALGIKRVLSIGEELSWTEKERGAWDNKKAMVIKDLQDNGCDPLEYQFRRCLDFIDEGRRADEPILVHCRVGVSRSATICIAEVMRALKLSLPRA</sequence>
<feature type="domain" description="Tyrosine specific protein phosphatases" evidence="4">
    <location>
        <begin position="476"/>
        <end position="525"/>
    </location>
</feature>
<dbReference type="InterPro" id="IPR053239">
    <property type="entry name" value="Dual_spec_PTase"/>
</dbReference>
<name>A0ABR3GDD7_9PEZI</name>
<keyword evidence="6" id="KW-1185">Reference proteome</keyword>
<dbReference type="EMBL" id="JBBBZM010000107">
    <property type="protein sequence ID" value="KAL0633977.1"/>
    <property type="molecule type" value="Genomic_DNA"/>
</dbReference>
<feature type="domain" description="Tyrosine-protein phosphatase" evidence="3">
    <location>
        <begin position="408"/>
        <end position="525"/>
    </location>
</feature>
<organism evidence="5 6">
    <name type="scientific">Discina gigas</name>
    <dbReference type="NCBI Taxonomy" id="1032678"/>
    <lineage>
        <taxon>Eukaryota</taxon>
        <taxon>Fungi</taxon>
        <taxon>Dikarya</taxon>
        <taxon>Ascomycota</taxon>
        <taxon>Pezizomycotina</taxon>
        <taxon>Pezizomycetes</taxon>
        <taxon>Pezizales</taxon>
        <taxon>Discinaceae</taxon>
        <taxon>Discina</taxon>
    </lineage>
</organism>
<evidence type="ECO:0000259" key="3">
    <source>
        <dbReference type="PROSITE" id="PS50054"/>
    </source>
</evidence>
<dbReference type="SUPFAM" id="SSF52799">
    <property type="entry name" value="(Phosphotyrosine protein) phosphatases II"/>
    <property type="match status" value="2"/>
</dbReference>
<dbReference type="Gene3D" id="3.90.190.10">
    <property type="entry name" value="Protein tyrosine phosphatase superfamily"/>
    <property type="match status" value="2"/>
</dbReference>
<dbReference type="InterPro" id="IPR000340">
    <property type="entry name" value="Dual-sp_phosphatase_cat-dom"/>
</dbReference>
<dbReference type="Pfam" id="PF00782">
    <property type="entry name" value="DSPc"/>
    <property type="match status" value="1"/>
</dbReference>
<evidence type="ECO:0000259" key="4">
    <source>
        <dbReference type="PROSITE" id="PS50056"/>
    </source>
</evidence>
<protein>
    <submittedName>
        <fullName evidence="5">Tyrosine/serine/threonine protein phosphatase pps1</fullName>
    </submittedName>
</protein>
<dbReference type="InterPro" id="IPR000387">
    <property type="entry name" value="Tyr_Pase_dom"/>
</dbReference>
<keyword evidence="1" id="KW-0378">Hydrolase</keyword>
<evidence type="ECO:0000313" key="5">
    <source>
        <dbReference type="EMBL" id="KAL0633977.1"/>
    </source>
</evidence>